<dbReference type="EMBL" id="JAAIUW010000003">
    <property type="protein sequence ID" value="KAF7837489.1"/>
    <property type="molecule type" value="Genomic_DNA"/>
</dbReference>
<proteinExistence type="predicted"/>
<evidence type="ECO:0000313" key="2">
    <source>
        <dbReference type="Proteomes" id="UP000634136"/>
    </source>
</evidence>
<protein>
    <submittedName>
        <fullName evidence="1">Uncharacterized protein</fullName>
    </submittedName>
</protein>
<dbReference type="AlphaFoldDB" id="A0A834X3V7"/>
<sequence>MVGPPYPVDLVAGDSFVFTADGGGGEV</sequence>
<comment type="caution">
    <text evidence="1">The sequence shown here is derived from an EMBL/GenBank/DDBJ whole genome shotgun (WGS) entry which is preliminary data.</text>
</comment>
<evidence type="ECO:0000313" key="1">
    <source>
        <dbReference type="EMBL" id="KAF7837489.1"/>
    </source>
</evidence>
<gene>
    <name evidence="1" type="ORF">G2W53_005971</name>
</gene>
<organism evidence="1 2">
    <name type="scientific">Senna tora</name>
    <dbReference type="NCBI Taxonomy" id="362788"/>
    <lineage>
        <taxon>Eukaryota</taxon>
        <taxon>Viridiplantae</taxon>
        <taxon>Streptophyta</taxon>
        <taxon>Embryophyta</taxon>
        <taxon>Tracheophyta</taxon>
        <taxon>Spermatophyta</taxon>
        <taxon>Magnoliopsida</taxon>
        <taxon>eudicotyledons</taxon>
        <taxon>Gunneridae</taxon>
        <taxon>Pentapetalae</taxon>
        <taxon>rosids</taxon>
        <taxon>fabids</taxon>
        <taxon>Fabales</taxon>
        <taxon>Fabaceae</taxon>
        <taxon>Caesalpinioideae</taxon>
        <taxon>Cassia clade</taxon>
        <taxon>Senna</taxon>
    </lineage>
</organism>
<name>A0A834X3V7_9FABA</name>
<keyword evidence="2" id="KW-1185">Reference proteome</keyword>
<reference evidence="1" key="1">
    <citation type="submission" date="2020-09" db="EMBL/GenBank/DDBJ databases">
        <title>Genome-Enabled Discovery of Anthraquinone Biosynthesis in Senna tora.</title>
        <authorList>
            <person name="Kang S.-H."/>
            <person name="Pandey R.P."/>
            <person name="Lee C.-M."/>
            <person name="Sim J.-S."/>
            <person name="Jeong J.-T."/>
            <person name="Choi B.-S."/>
            <person name="Jung M."/>
            <person name="Ginzburg D."/>
            <person name="Zhao K."/>
            <person name="Won S.Y."/>
            <person name="Oh T.-J."/>
            <person name="Yu Y."/>
            <person name="Kim N.-H."/>
            <person name="Lee O.R."/>
            <person name="Lee T.-H."/>
            <person name="Bashyal P."/>
            <person name="Kim T.-S."/>
            <person name="Lee W.-H."/>
            <person name="Kawkins C."/>
            <person name="Kim C.-K."/>
            <person name="Kim J.S."/>
            <person name="Ahn B.O."/>
            <person name="Rhee S.Y."/>
            <person name="Sohng J.K."/>
        </authorList>
    </citation>
    <scope>NUCLEOTIDE SEQUENCE</scope>
    <source>
        <tissue evidence="1">Leaf</tissue>
    </source>
</reference>
<dbReference type="Proteomes" id="UP000634136">
    <property type="component" value="Unassembled WGS sequence"/>
</dbReference>
<accession>A0A834X3V7</accession>